<dbReference type="InterPro" id="IPR003748">
    <property type="entry name" value="DUF169"/>
</dbReference>
<proteinExistence type="predicted"/>
<dbReference type="PANTHER" id="PTHR37954:SF3">
    <property type="entry name" value="DUF169 DOMAIN-CONTAINING PROTEIN"/>
    <property type="match status" value="1"/>
</dbReference>
<evidence type="ECO:0000313" key="2">
    <source>
        <dbReference type="Proteomes" id="UP001161094"/>
    </source>
</evidence>
<accession>A0AA42LKJ4</accession>
<name>A0AA42LKJ4_9BURK</name>
<protein>
    <submittedName>
        <fullName evidence="1">DUF169 domain-containing protein</fullName>
    </submittedName>
</protein>
<dbReference type="AlphaFoldDB" id="A0AA42LKJ4"/>
<evidence type="ECO:0000313" key="1">
    <source>
        <dbReference type="EMBL" id="MDH0735164.1"/>
    </source>
</evidence>
<dbReference type="RefSeq" id="WP_259246779.1">
    <property type="nucleotide sequence ID" value="NZ_CBFGSQ010000131.1"/>
</dbReference>
<comment type="caution">
    <text evidence="1">The sequence shown here is derived from an EMBL/GenBank/DDBJ whole genome shotgun (WGS) entry which is preliminary data.</text>
</comment>
<reference evidence="1" key="1">
    <citation type="submission" date="2022-09" db="EMBL/GenBank/DDBJ databases">
        <title>Intensive care unit water sources are persistently colonized with multi-drug resistant bacteria and are the site of extensive horizontal gene transfer of antibiotic resistance genes.</title>
        <authorList>
            <person name="Diorio-Toth L."/>
        </authorList>
    </citation>
    <scope>NUCLEOTIDE SEQUENCE</scope>
    <source>
        <strain evidence="1">GD03843</strain>
    </source>
</reference>
<dbReference type="EMBL" id="JAOCDZ010000002">
    <property type="protein sequence ID" value="MDH0735164.1"/>
    <property type="molecule type" value="Genomic_DNA"/>
</dbReference>
<dbReference type="Pfam" id="PF02596">
    <property type="entry name" value="DUF169"/>
    <property type="match status" value="1"/>
</dbReference>
<gene>
    <name evidence="1" type="ORF">N5D93_05050</name>
</gene>
<organism evidence="1 2">
    <name type="scientific">Achromobacter spanius</name>
    <dbReference type="NCBI Taxonomy" id="217203"/>
    <lineage>
        <taxon>Bacteria</taxon>
        <taxon>Pseudomonadati</taxon>
        <taxon>Pseudomonadota</taxon>
        <taxon>Betaproteobacteria</taxon>
        <taxon>Burkholderiales</taxon>
        <taxon>Alcaligenaceae</taxon>
        <taxon>Achromobacter</taxon>
    </lineage>
</organism>
<dbReference type="Proteomes" id="UP001161094">
    <property type="component" value="Unassembled WGS sequence"/>
</dbReference>
<sequence>MEETTQDAALNWPQLVDDLNKLLRLKTTVIGMKLFENEADMAGVKGLRRPQATHTTDQIVGMAARLGWTVGITGDDLVGSQCRAVIGLGPQDEAWKSGKEYVGVWHATEADARARQEALSCVPAGKYRGMVVSPLASGRLDPPDICLVYATPGQMIILINGLQWKNYRRFDFSVVGETACADSWGRALATDEPSLSLPCFAERRYGGVPDEEMLMALPPRYLPIAIEGMKALAANGLRYPIAPYGIQNDVRAGMGVSYAQPPARGDRKR</sequence>
<dbReference type="PANTHER" id="PTHR37954">
    <property type="entry name" value="BLL4979 PROTEIN"/>
    <property type="match status" value="1"/>
</dbReference>